<dbReference type="EMBL" id="CP030926">
    <property type="protein sequence ID" value="AXN40347.1"/>
    <property type="molecule type" value="Genomic_DNA"/>
</dbReference>
<evidence type="ECO:0000313" key="10">
    <source>
        <dbReference type="Proteomes" id="UP000220106"/>
    </source>
</evidence>
<keyword evidence="4 6" id="KW-1133">Transmembrane helix</keyword>
<keyword evidence="3 6" id="KW-0812">Transmembrane</keyword>
<keyword evidence="2" id="KW-1003">Cell membrane</keyword>
<evidence type="ECO:0000256" key="2">
    <source>
        <dbReference type="ARBA" id="ARBA00022475"/>
    </source>
</evidence>
<reference evidence="9 10" key="1">
    <citation type="submission" date="2017-09" db="EMBL/GenBank/DDBJ databases">
        <title>Large-scale bioinformatics analysis of Bacillus genomes uncovers conserved roles of natural products in bacterial physiology.</title>
        <authorList>
            <consortium name="Agbiome Team Llc"/>
            <person name="Bleich R.M."/>
            <person name="Kirk G.J."/>
            <person name="Santa Maria K.C."/>
            <person name="Allen S.E."/>
            <person name="Farag S."/>
            <person name="Shank E.A."/>
            <person name="Bowers A."/>
        </authorList>
    </citation>
    <scope>NUCLEOTIDE SEQUENCE [LARGE SCALE GENOMIC DNA]</scope>
    <source>
        <strain evidence="9 10">AFS003229</strain>
    </source>
</reference>
<dbReference type="GO" id="GO:0005886">
    <property type="term" value="C:plasma membrane"/>
    <property type="evidence" value="ECO:0007669"/>
    <property type="project" value="UniProtKB-SubCell"/>
</dbReference>
<comment type="subcellular location">
    <subcellularLocation>
        <location evidence="1">Cell membrane</location>
        <topology evidence="1">Multi-pass membrane protein</topology>
    </subcellularLocation>
</comment>
<evidence type="ECO:0000313" key="9">
    <source>
        <dbReference type="EMBL" id="PEJ35262.1"/>
    </source>
</evidence>
<name>A0AAX0S719_9BACI</name>
<dbReference type="EMBL" id="NUEQ01000013">
    <property type="protein sequence ID" value="PEJ35262.1"/>
    <property type="molecule type" value="Genomic_DNA"/>
</dbReference>
<evidence type="ECO:0000256" key="4">
    <source>
        <dbReference type="ARBA" id="ARBA00022989"/>
    </source>
</evidence>
<dbReference type="InterPro" id="IPR051791">
    <property type="entry name" value="Pra-immunoreactive"/>
</dbReference>
<evidence type="ECO:0000313" key="8">
    <source>
        <dbReference type="EMBL" id="AXN40347.1"/>
    </source>
</evidence>
<sequence length="168" mass="18390">MEVGVVESPVERGEYAGFWLRFGANIIDGIIIGIPTGIISVFVSIFWSGAMMELQESTIDPNYEASLSDIFVFLAGAIIILFLSLLISFLYYTLLHSSKWQGSVGKILLNIKVTDLNGGRIGFGRATGRYFATIISGMIFYIGYIMAGFTSKKQALHDMIAGTVVVKK</sequence>
<proteinExistence type="predicted"/>
<evidence type="ECO:0000256" key="5">
    <source>
        <dbReference type="ARBA" id="ARBA00023136"/>
    </source>
</evidence>
<organism evidence="9 10">
    <name type="scientific">Peribacillus butanolivorans</name>
    <dbReference type="NCBI Taxonomy" id="421767"/>
    <lineage>
        <taxon>Bacteria</taxon>
        <taxon>Bacillati</taxon>
        <taxon>Bacillota</taxon>
        <taxon>Bacilli</taxon>
        <taxon>Bacillales</taxon>
        <taxon>Bacillaceae</taxon>
        <taxon>Peribacillus</taxon>
    </lineage>
</organism>
<feature type="transmembrane region" description="Helical" evidence="6">
    <location>
        <begin position="130"/>
        <end position="149"/>
    </location>
</feature>
<keyword evidence="5 6" id="KW-0472">Membrane</keyword>
<dbReference type="Proteomes" id="UP000220106">
    <property type="component" value="Unassembled WGS sequence"/>
</dbReference>
<gene>
    <name evidence="9" type="ORF">CN689_08080</name>
    <name evidence="8" type="ORF">DTO10_19570</name>
</gene>
<dbReference type="Pfam" id="PF06271">
    <property type="entry name" value="RDD"/>
    <property type="match status" value="1"/>
</dbReference>
<dbReference type="InterPro" id="IPR010432">
    <property type="entry name" value="RDD"/>
</dbReference>
<dbReference type="KEGG" id="pbut:DTO10_19570"/>
<feature type="transmembrane region" description="Helical" evidence="6">
    <location>
        <begin position="70"/>
        <end position="92"/>
    </location>
</feature>
<dbReference type="GeneID" id="97408906"/>
<feature type="transmembrane region" description="Helical" evidence="6">
    <location>
        <begin position="30"/>
        <end position="50"/>
    </location>
</feature>
<keyword evidence="11" id="KW-1185">Reference proteome</keyword>
<evidence type="ECO:0000259" key="7">
    <source>
        <dbReference type="Pfam" id="PF06271"/>
    </source>
</evidence>
<evidence type="ECO:0000256" key="1">
    <source>
        <dbReference type="ARBA" id="ARBA00004651"/>
    </source>
</evidence>
<reference evidence="8 11" key="2">
    <citation type="submission" date="2018-07" db="EMBL/GenBank/DDBJ databases">
        <title>The molecular basis for the intramolecular migration of carboxyl group in the catabolism of para-hydroxybenzoate via gentisate.</title>
        <authorList>
            <person name="Zhao H."/>
            <person name="Xu Y."/>
            <person name="Lin S."/>
            <person name="Spain J.C."/>
            <person name="Zhou N.-Y."/>
        </authorList>
    </citation>
    <scope>NUCLEOTIDE SEQUENCE [LARGE SCALE GENOMIC DNA]</scope>
    <source>
        <strain evidence="8 11">PHB-7a</strain>
    </source>
</reference>
<dbReference type="PANTHER" id="PTHR36115:SF9">
    <property type="entry name" value="LMO1584 PROTEIN"/>
    <property type="match status" value="1"/>
</dbReference>
<feature type="domain" description="RDD" evidence="7">
    <location>
        <begin position="15"/>
        <end position="162"/>
    </location>
</feature>
<dbReference type="RefSeq" id="WP_053345142.1">
    <property type="nucleotide sequence ID" value="NZ_CP030926.1"/>
</dbReference>
<evidence type="ECO:0000313" key="11">
    <source>
        <dbReference type="Proteomes" id="UP000260457"/>
    </source>
</evidence>
<accession>A0AAX0S719</accession>
<dbReference type="Proteomes" id="UP000260457">
    <property type="component" value="Chromosome"/>
</dbReference>
<evidence type="ECO:0000256" key="6">
    <source>
        <dbReference type="SAM" id="Phobius"/>
    </source>
</evidence>
<dbReference type="PANTHER" id="PTHR36115">
    <property type="entry name" value="PROLINE-RICH ANTIGEN HOMOLOG-RELATED"/>
    <property type="match status" value="1"/>
</dbReference>
<evidence type="ECO:0000256" key="3">
    <source>
        <dbReference type="ARBA" id="ARBA00022692"/>
    </source>
</evidence>
<dbReference type="AlphaFoldDB" id="A0AAX0S719"/>
<protein>
    <submittedName>
        <fullName evidence="9">RDD family protein</fullName>
    </submittedName>
</protein>